<keyword evidence="2" id="KW-1185">Reference proteome</keyword>
<dbReference type="EMBL" id="JAUEPS010000002">
    <property type="protein sequence ID" value="KAK0467808.1"/>
    <property type="molecule type" value="Genomic_DNA"/>
</dbReference>
<reference evidence="1" key="1">
    <citation type="submission" date="2023-06" db="EMBL/GenBank/DDBJ databases">
        <authorList>
            <consortium name="Lawrence Berkeley National Laboratory"/>
            <person name="Ahrendt S."/>
            <person name="Sahu N."/>
            <person name="Indic B."/>
            <person name="Wong-Bajracharya J."/>
            <person name="Merenyi Z."/>
            <person name="Ke H.-M."/>
            <person name="Monk M."/>
            <person name="Kocsube S."/>
            <person name="Drula E."/>
            <person name="Lipzen A."/>
            <person name="Balint B."/>
            <person name="Henrissat B."/>
            <person name="Andreopoulos B."/>
            <person name="Martin F.M."/>
            <person name="Harder C.B."/>
            <person name="Rigling D."/>
            <person name="Ford K.L."/>
            <person name="Foster G.D."/>
            <person name="Pangilinan J."/>
            <person name="Papanicolaou A."/>
            <person name="Barry K."/>
            <person name="LaButti K."/>
            <person name="Viragh M."/>
            <person name="Koriabine M."/>
            <person name="Yan M."/>
            <person name="Riley R."/>
            <person name="Champramary S."/>
            <person name="Plett K.L."/>
            <person name="Tsai I.J."/>
            <person name="Slot J."/>
            <person name="Sipos G."/>
            <person name="Plett J."/>
            <person name="Nagy L.G."/>
            <person name="Grigoriev I.V."/>
        </authorList>
    </citation>
    <scope>NUCLEOTIDE SEQUENCE</scope>
    <source>
        <strain evidence="1">CCBAS 213</strain>
    </source>
</reference>
<dbReference type="Proteomes" id="UP001175211">
    <property type="component" value="Unassembled WGS sequence"/>
</dbReference>
<protein>
    <submittedName>
        <fullName evidence="1">Uncharacterized protein</fullName>
    </submittedName>
</protein>
<dbReference type="RefSeq" id="XP_060338083.1">
    <property type="nucleotide sequence ID" value="XM_060480064.1"/>
</dbReference>
<comment type="caution">
    <text evidence="1">The sequence shown here is derived from an EMBL/GenBank/DDBJ whole genome shotgun (WGS) entry which is preliminary data.</text>
</comment>
<dbReference type="GeneID" id="85363612"/>
<proteinExistence type="predicted"/>
<sequence length="510" mass="58206">MPNPLLCCTITFKVDYVIMPNESRELELFYFNVILGLRVTLEDHGPSRCSFSICRIPLLSLSSVNFMQVSFLKLRKSKMHRLWFIGPTRKLEKCNLPLWRGCALSPLERSILAAGQEPTYAFLRVPVLPGIAVDKPTNERFLLLKIPVAIISASARRGRKWLLYVATAVSGTSGYLRHDGRDLQLEGMEEPVVENETYDFVAEGALRIADAQCGDTRTSINPEESWHHNRDMIASRDGGRCIIMEPGTAERMDGFSHWGEAVRWAACQAAHILPHNKGSPYIEAIIRARGLDERIKFQGGIDNEKNAMFINRQIHAKGLAYQTCAFFYVPNDCMTMEDVLYPEDHPPPILPESLQHTQHAYLQFQMLDTDAYWNFLDFMKGKRLWSNKFVRMPDDRSSFPPFFICHFHYGATALHLWLDEGSRSILNSFNSQQYYTEADNEVSASGGRKQRYHQSSVGESATDLVSWLWRANGATMEEDGVDDAQTIIDKEFRSDKREAVEKWCQETVAE</sequence>
<accession>A0AA39NLE9</accession>
<name>A0AA39NLE9_ARMTA</name>
<dbReference type="AlphaFoldDB" id="A0AA39NLE9"/>
<evidence type="ECO:0000313" key="1">
    <source>
        <dbReference type="EMBL" id="KAK0467808.1"/>
    </source>
</evidence>
<evidence type="ECO:0000313" key="2">
    <source>
        <dbReference type="Proteomes" id="UP001175211"/>
    </source>
</evidence>
<organism evidence="1 2">
    <name type="scientific">Armillaria tabescens</name>
    <name type="common">Ringless honey mushroom</name>
    <name type="synonym">Agaricus tabescens</name>
    <dbReference type="NCBI Taxonomy" id="1929756"/>
    <lineage>
        <taxon>Eukaryota</taxon>
        <taxon>Fungi</taxon>
        <taxon>Dikarya</taxon>
        <taxon>Basidiomycota</taxon>
        <taxon>Agaricomycotina</taxon>
        <taxon>Agaricomycetes</taxon>
        <taxon>Agaricomycetidae</taxon>
        <taxon>Agaricales</taxon>
        <taxon>Marasmiineae</taxon>
        <taxon>Physalacriaceae</taxon>
        <taxon>Desarmillaria</taxon>
    </lineage>
</organism>
<gene>
    <name evidence="1" type="ORF">EV420DRAFT_1742872</name>
</gene>